<dbReference type="RefSeq" id="WP_208900891.1">
    <property type="nucleotide sequence ID" value="NZ_CP011497.1"/>
</dbReference>
<accession>A0ABM5TQ65</accession>
<name>A0ABM5TQ65_9ACTN</name>
<proteinExistence type="predicted"/>
<reference evidence="1 2" key="1">
    <citation type="journal article" date="2015" name="ISME J.">
        <title>Draft Genome Sequence of Streptomyces incarnatus NRRL8089, which Produces the Nucleoside Antibiotic Sinefungin.</title>
        <authorList>
            <person name="Oshima K."/>
            <person name="Hattori M."/>
            <person name="Shimizu H."/>
            <person name="Fukuda K."/>
            <person name="Nemoto M."/>
            <person name="Inagaki K."/>
            <person name="Tamura T."/>
        </authorList>
    </citation>
    <scope>NUCLEOTIDE SEQUENCE [LARGE SCALE GENOMIC DNA]</scope>
    <source>
        <strain evidence="1 2">NRRL 8089</strain>
    </source>
</reference>
<protein>
    <submittedName>
        <fullName evidence="1">Uncharacterized protein</fullName>
    </submittedName>
</protein>
<dbReference type="Proteomes" id="UP000035366">
    <property type="component" value="Chromosome"/>
</dbReference>
<sequence>MAYTYIGTHVYKKRIGPWGLVARVSLEVRPLDEPPHGASRIDGSRVWWVPPQGIVPADKTWMGFGLGLVAGQLEALGSGSRAVLVRVLAWDVPMVTDHQAEVAAAAVIECLRQNHGIDGVDIGLTFDRERNRHRFTWNGTEAEPGRP</sequence>
<dbReference type="EMBL" id="CP011497">
    <property type="protein sequence ID" value="AKJ13200.1"/>
    <property type="molecule type" value="Genomic_DNA"/>
</dbReference>
<evidence type="ECO:0000313" key="1">
    <source>
        <dbReference type="EMBL" id="AKJ13200.1"/>
    </source>
</evidence>
<gene>
    <name evidence="1" type="ORF">ABB07_25165</name>
</gene>
<evidence type="ECO:0000313" key="2">
    <source>
        <dbReference type="Proteomes" id="UP000035366"/>
    </source>
</evidence>
<keyword evidence="2" id="KW-1185">Reference proteome</keyword>
<organism evidence="1 2">
    <name type="scientific">Streptomyces incarnatus</name>
    <dbReference type="NCBI Taxonomy" id="665007"/>
    <lineage>
        <taxon>Bacteria</taxon>
        <taxon>Bacillati</taxon>
        <taxon>Actinomycetota</taxon>
        <taxon>Actinomycetes</taxon>
        <taxon>Kitasatosporales</taxon>
        <taxon>Streptomycetaceae</taxon>
        <taxon>Streptomyces</taxon>
    </lineage>
</organism>